<proteinExistence type="predicted"/>
<name>A0ABW8Y7D9_9FLAO</name>
<evidence type="ECO:0000256" key="1">
    <source>
        <dbReference type="SAM" id="SignalP"/>
    </source>
</evidence>
<feature type="chain" id="PRO_5047346280" evidence="1">
    <location>
        <begin position="19"/>
        <end position="109"/>
    </location>
</feature>
<protein>
    <submittedName>
        <fullName evidence="2">Uncharacterized protein</fullName>
    </submittedName>
</protein>
<gene>
    <name evidence="2" type="ORF">ABS765_16815</name>
</gene>
<keyword evidence="1" id="KW-0732">Signal</keyword>
<sequence>MKTILSSIFLFVILFFNAQNLQDTITLKRSLVEKEGISYYIYDKNDACLFTKLNKVSKKEELQRVCFGDLYESYLVSDKKKIEKIILRNAIKNIDNPKRFEEIIDSTKL</sequence>
<organism evidence="2 3">
    <name type="scientific">Chryseobacterium terrae</name>
    <dbReference type="NCBI Taxonomy" id="3163299"/>
    <lineage>
        <taxon>Bacteria</taxon>
        <taxon>Pseudomonadati</taxon>
        <taxon>Bacteroidota</taxon>
        <taxon>Flavobacteriia</taxon>
        <taxon>Flavobacteriales</taxon>
        <taxon>Weeksellaceae</taxon>
        <taxon>Chryseobacterium group</taxon>
        <taxon>Chryseobacterium</taxon>
    </lineage>
</organism>
<evidence type="ECO:0000313" key="3">
    <source>
        <dbReference type="Proteomes" id="UP001629058"/>
    </source>
</evidence>
<dbReference type="EMBL" id="JBELPY010000016">
    <property type="protein sequence ID" value="MFL9835682.1"/>
    <property type="molecule type" value="Genomic_DNA"/>
</dbReference>
<reference evidence="2 3" key="1">
    <citation type="submission" date="2024-06" db="EMBL/GenBank/DDBJ databases">
        <authorList>
            <person name="Kaempfer P."/>
            <person name="Viver T."/>
        </authorList>
    </citation>
    <scope>NUCLEOTIDE SEQUENCE [LARGE SCALE GENOMIC DNA]</scope>
    <source>
        <strain evidence="2 3">ST-37</strain>
    </source>
</reference>
<comment type="caution">
    <text evidence="2">The sequence shown here is derived from an EMBL/GenBank/DDBJ whole genome shotgun (WGS) entry which is preliminary data.</text>
</comment>
<evidence type="ECO:0000313" key="2">
    <source>
        <dbReference type="EMBL" id="MFL9835682.1"/>
    </source>
</evidence>
<feature type="signal peptide" evidence="1">
    <location>
        <begin position="1"/>
        <end position="18"/>
    </location>
</feature>
<keyword evidence="3" id="KW-1185">Reference proteome</keyword>
<dbReference type="Proteomes" id="UP001629058">
    <property type="component" value="Unassembled WGS sequence"/>
</dbReference>
<dbReference type="RefSeq" id="WP_408092645.1">
    <property type="nucleotide sequence ID" value="NZ_JBELPY010000016.1"/>
</dbReference>
<accession>A0ABW8Y7D9</accession>